<dbReference type="EMBL" id="LNIX01000012">
    <property type="protein sequence ID" value="OXA48293.1"/>
    <property type="molecule type" value="Genomic_DNA"/>
</dbReference>
<keyword evidence="4" id="KW-0040">ANK repeat</keyword>
<reference evidence="9 10" key="1">
    <citation type="submission" date="2015-12" db="EMBL/GenBank/DDBJ databases">
        <title>The genome of Folsomia candida.</title>
        <authorList>
            <person name="Faddeeva A."/>
            <person name="Derks M.F."/>
            <person name="Anvar Y."/>
            <person name="Smit S."/>
            <person name="Van Straalen N."/>
            <person name="Roelofs D."/>
        </authorList>
    </citation>
    <scope>NUCLEOTIDE SEQUENCE [LARGE SCALE GENOMIC DNA]</scope>
    <source>
        <strain evidence="9 10">VU population</strain>
        <tissue evidence="9">Whole body</tissue>
    </source>
</reference>
<keyword evidence="1" id="KW-0813">Transport</keyword>
<comment type="caution">
    <text evidence="9">The sequence shown here is derived from an EMBL/GenBank/DDBJ whole genome shotgun (WGS) entry which is preliminary data.</text>
</comment>
<evidence type="ECO:0000256" key="7">
    <source>
        <dbReference type="ARBA" id="ARBA00023303"/>
    </source>
</evidence>
<keyword evidence="7" id="KW-0407">Ion channel</keyword>
<evidence type="ECO:0000256" key="8">
    <source>
        <dbReference type="SAM" id="Phobius"/>
    </source>
</evidence>
<dbReference type="STRING" id="158441.A0A226DSU5"/>
<accession>A0A226DSU5</accession>
<name>A0A226DSU5_FOLCA</name>
<keyword evidence="8" id="KW-0812">Transmembrane</keyword>
<keyword evidence="5" id="KW-0406">Ion transport</keyword>
<dbReference type="GO" id="GO:0034220">
    <property type="term" value="P:monoatomic ion transmembrane transport"/>
    <property type="evidence" value="ECO:0007669"/>
    <property type="project" value="UniProtKB-KW"/>
</dbReference>
<dbReference type="SMART" id="SM00248">
    <property type="entry name" value="ANK"/>
    <property type="match status" value="3"/>
</dbReference>
<gene>
    <name evidence="9" type="ORF">Fcan01_17258</name>
</gene>
<feature type="transmembrane region" description="Helical" evidence="8">
    <location>
        <begin position="296"/>
        <end position="315"/>
    </location>
</feature>
<dbReference type="AlphaFoldDB" id="A0A226DSU5"/>
<evidence type="ECO:0000256" key="5">
    <source>
        <dbReference type="ARBA" id="ARBA00023065"/>
    </source>
</evidence>
<keyword evidence="9" id="KW-0675">Receptor</keyword>
<dbReference type="SUPFAM" id="SSF48403">
    <property type="entry name" value="Ankyrin repeat"/>
    <property type="match status" value="1"/>
</dbReference>
<organism evidence="9 10">
    <name type="scientific">Folsomia candida</name>
    <name type="common">Springtail</name>
    <dbReference type="NCBI Taxonomy" id="158441"/>
    <lineage>
        <taxon>Eukaryota</taxon>
        <taxon>Metazoa</taxon>
        <taxon>Ecdysozoa</taxon>
        <taxon>Arthropoda</taxon>
        <taxon>Hexapoda</taxon>
        <taxon>Collembola</taxon>
        <taxon>Entomobryomorpha</taxon>
        <taxon>Isotomoidea</taxon>
        <taxon>Isotomidae</taxon>
        <taxon>Proisotominae</taxon>
        <taxon>Folsomia</taxon>
    </lineage>
</organism>
<keyword evidence="10" id="KW-1185">Reference proteome</keyword>
<evidence type="ECO:0000256" key="4">
    <source>
        <dbReference type="ARBA" id="ARBA00023043"/>
    </source>
</evidence>
<evidence type="ECO:0000256" key="6">
    <source>
        <dbReference type="ARBA" id="ARBA00023180"/>
    </source>
</evidence>
<evidence type="ECO:0000256" key="1">
    <source>
        <dbReference type="ARBA" id="ARBA00022448"/>
    </source>
</evidence>
<keyword evidence="2" id="KW-0716">Sensory transduction</keyword>
<dbReference type="GO" id="GO:1902495">
    <property type="term" value="C:transmembrane transporter complex"/>
    <property type="evidence" value="ECO:0007669"/>
    <property type="project" value="TreeGrafter"/>
</dbReference>
<dbReference type="GO" id="GO:0022857">
    <property type="term" value="F:transmembrane transporter activity"/>
    <property type="evidence" value="ECO:0007669"/>
    <property type="project" value="TreeGrafter"/>
</dbReference>
<keyword evidence="3" id="KW-0677">Repeat</keyword>
<dbReference type="InterPro" id="IPR036770">
    <property type="entry name" value="Ankyrin_rpt-contain_sf"/>
</dbReference>
<dbReference type="InterPro" id="IPR002110">
    <property type="entry name" value="Ankyrin_rpt"/>
</dbReference>
<evidence type="ECO:0000256" key="2">
    <source>
        <dbReference type="ARBA" id="ARBA00022606"/>
    </source>
</evidence>
<dbReference type="Proteomes" id="UP000198287">
    <property type="component" value="Unassembled WGS sequence"/>
</dbReference>
<evidence type="ECO:0000313" key="10">
    <source>
        <dbReference type="Proteomes" id="UP000198287"/>
    </source>
</evidence>
<proteinExistence type="predicted"/>
<dbReference type="PANTHER" id="PTHR47143:SF1">
    <property type="entry name" value="ION_TRANS DOMAIN-CONTAINING PROTEIN"/>
    <property type="match status" value="1"/>
</dbReference>
<feature type="transmembrane region" description="Helical" evidence="8">
    <location>
        <begin position="230"/>
        <end position="250"/>
    </location>
</feature>
<evidence type="ECO:0000256" key="3">
    <source>
        <dbReference type="ARBA" id="ARBA00022737"/>
    </source>
</evidence>
<feature type="transmembrane region" description="Helical" evidence="8">
    <location>
        <begin position="400"/>
        <end position="419"/>
    </location>
</feature>
<keyword evidence="8" id="KW-0472">Membrane</keyword>
<dbReference type="PANTHER" id="PTHR47143">
    <property type="entry name" value="TRANSIENT RECEPTOR POTENTIAL CATION CHANNEL PROTEIN PAINLESS"/>
    <property type="match status" value="1"/>
</dbReference>
<protein>
    <submittedName>
        <fullName evidence="9">Transient receptor potential channel pyrexia</fullName>
    </submittedName>
</protein>
<dbReference type="InterPro" id="IPR052076">
    <property type="entry name" value="TRP_cation_channel"/>
</dbReference>
<dbReference type="Pfam" id="PF12796">
    <property type="entry name" value="Ank_2"/>
    <property type="match status" value="1"/>
</dbReference>
<evidence type="ECO:0000313" key="9">
    <source>
        <dbReference type="EMBL" id="OXA48293.1"/>
    </source>
</evidence>
<keyword evidence="8" id="KW-1133">Transmembrane helix</keyword>
<dbReference type="OrthoDB" id="6346951at2759"/>
<dbReference type="Gene3D" id="1.25.40.20">
    <property type="entry name" value="Ankyrin repeat-containing domain"/>
    <property type="match status" value="1"/>
</dbReference>
<sequence length="498" mass="56526">MDKIVVKVLNTIPLHEAAKRLNATDIAANLENGGDPNLKNSAGNTALHVVLNNEFQGHFDEGKVTDCVTVLLRGGADHRIIGRHNLTPLELAIKNKLHASIKLLLEEGASCVGSLVAELPEVVKDRLDEGISAAKDAKVDKNEKNLNKKMPSESKFLYQVLTADMKNSSIKEEIINHPLVMAYLFLKTARVPKRYYFIQLFELEDKLDAPEEDDPSSTTPPEIELEKCNINVGTVILCYIILTFTLAFGLRDAFLLYRVGVRHLLEWRDWVWRLSLLVNLPVLWPAVVTSDDYELTYNYPLCSIAILLLSLHSLIQMETFKLLSVYVEILVTSMITVVKLMLMFSPVYLGFYMGFNLMFSDVTRVFTYLTMTVDAGSDNFEAIGDEAKQNSFMFELISKAYVLAFIIVMCIGFMNYVLAMSIDDVQRLKKDAKISRAVRQIRNILQVDQRSRSFRLVKGDPTKAESYFYTYKPDADDQELPDEVRLEIVMLLKRKRDG</sequence>
<keyword evidence="6" id="KW-0325">Glycoprotein</keyword>
<feature type="transmembrane region" description="Helical" evidence="8">
    <location>
        <begin position="327"/>
        <end position="351"/>
    </location>
</feature>